<dbReference type="Gene3D" id="3.90.79.10">
    <property type="entry name" value="Nucleoside Triphosphate Pyrophosphohydrolase"/>
    <property type="match status" value="1"/>
</dbReference>
<dbReference type="PROSITE" id="PS51462">
    <property type="entry name" value="NUDIX"/>
    <property type="match status" value="1"/>
</dbReference>
<evidence type="ECO:0000259" key="3">
    <source>
        <dbReference type="PROSITE" id="PS51462"/>
    </source>
</evidence>
<evidence type="ECO:0000313" key="4">
    <source>
        <dbReference type="EMBL" id="KLN35275.1"/>
    </source>
</evidence>
<organism evidence="4 5">
    <name type="scientific">Cellulosimicrobium funkei</name>
    <dbReference type="NCBI Taxonomy" id="264251"/>
    <lineage>
        <taxon>Bacteria</taxon>
        <taxon>Bacillati</taxon>
        <taxon>Actinomycetota</taxon>
        <taxon>Actinomycetes</taxon>
        <taxon>Micrococcales</taxon>
        <taxon>Promicromonosporaceae</taxon>
        <taxon>Cellulosimicrobium</taxon>
    </lineage>
</organism>
<comment type="caution">
    <text evidence="4">The sequence shown here is derived from an EMBL/GenBank/DDBJ whole genome shotgun (WGS) entry which is preliminary data.</text>
</comment>
<dbReference type="InterPro" id="IPR000086">
    <property type="entry name" value="NUDIX_hydrolase_dom"/>
</dbReference>
<dbReference type="STRING" id="264251.FB00_07560"/>
<dbReference type="InterPro" id="IPR020084">
    <property type="entry name" value="NUDIX_hydrolase_CS"/>
</dbReference>
<dbReference type="CDD" id="cd18879">
    <property type="entry name" value="NUDIX_Hydrolase"/>
    <property type="match status" value="1"/>
</dbReference>
<keyword evidence="5" id="KW-1185">Reference proteome</keyword>
<protein>
    <submittedName>
        <fullName evidence="4">NUDIX hydrolase</fullName>
    </submittedName>
</protein>
<dbReference type="EMBL" id="JNBQ01000005">
    <property type="protein sequence ID" value="KLN35275.1"/>
    <property type="molecule type" value="Genomic_DNA"/>
</dbReference>
<keyword evidence="2 4" id="KW-0378">Hydrolase</keyword>
<dbReference type="SUPFAM" id="SSF55811">
    <property type="entry name" value="Nudix"/>
    <property type="match status" value="1"/>
</dbReference>
<dbReference type="Pfam" id="PF00293">
    <property type="entry name" value="NUDIX"/>
    <property type="match status" value="1"/>
</dbReference>
<gene>
    <name evidence="4" type="ORF">FB00_07560</name>
</gene>
<comment type="cofactor">
    <cofactor evidence="1">
        <name>Mg(2+)</name>
        <dbReference type="ChEBI" id="CHEBI:18420"/>
    </cofactor>
</comment>
<evidence type="ECO:0000313" key="5">
    <source>
        <dbReference type="Proteomes" id="UP000035265"/>
    </source>
</evidence>
<evidence type="ECO:0000256" key="1">
    <source>
        <dbReference type="ARBA" id="ARBA00001946"/>
    </source>
</evidence>
<accession>A0A0H2KP34</accession>
<dbReference type="PATRIC" id="fig|264251.5.peg.1538"/>
<dbReference type="AlphaFoldDB" id="A0A0H2KP34"/>
<feature type="domain" description="Nudix hydrolase" evidence="3">
    <location>
        <begin position="19"/>
        <end position="153"/>
    </location>
</feature>
<dbReference type="PANTHER" id="PTHR43046">
    <property type="entry name" value="GDP-MANNOSE MANNOSYL HYDROLASE"/>
    <property type="match status" value="1"/>
</dbReference>
<dbReference type="PANTHER" id="PTHR43046:SF16">
    <property type="entry name" value="ADP-RIBOSE PYROPHOSPHATASE YJHB-RELATED"/>
    <property type="match status" value="1"/>
</dbReference>
<dbReference type="PROSITE" id="PS00893">
    <property type="entry name" value="NUDIX_BOX"/>
    <property type="match status" value="1"/>
</dbReference>
<reference evidence="4 5" key="1">
    <citation type="submission" date="2014-05" db="EMBL/GenBank/DDBJ databases">
        <title>Cellulosimicrobium funkei U11 genome.</title>
        <authorList>
            <person name="Hu C."/>
            <person name="Gong Y."/>
            <person name="Wan W."/>
            <person name="Jiang M."/>
        </authorList>
    </citation>
    <scope>NUCLEOTIDE SEQUENCE [LARGE SCALE GENOMIC DNA]</scope>
    <source>
        <strain evidence="4 5">U11</strain>
    </source>
</reference>
<sequence length="165" mass="17514">MPIPEFVAALRSRIGTDLLWMPGVSAVVVDDDGRLLLGQRADTGQWAVISGILEPGEDPAVGLAREVREETGVDVVVDTLVAVTVTEPVEYPNGDRSQYLDLAFLCRPVSPAAAAAAHVADDESLAVAWFAPDDLPDDLARSTVERLGHALGRLADPSAGPFFVR</sequence>
<evidence type="ECO:0000256" key="2">
    <source>
        <dbReference type="ARBA" id="ARBA00022801"/>
    </source>
</evidence>
<dbReference type="InterPro" id="IPR015797">
    <property type="entry name" value="NUDIX_hydrolase-like_dom_sf"/>
</dbReference>
<proteinExistence type="predicted"/>
<name>A0A0H2KP34_9MICO</name>
<dbReference type="Proteomes" id="UP000035265">
    <property type="component" value="Unassembled WGS sequence"/>
</dbReference>
<dbReference type="RefSeq" id="WP_047232264.1">
    <property type="nucleotide sequence ID" value="NZ_JNBQ01000005.1"/>
</dbReference>
<dbReference type="GO" id="GO:0016787">
    <property type="term" value="F:hydrolase activity"/>
    <property type="evidence" value="ECO:0007669"/>
    <property type="project" value="UniProtKB-KW"/>
</dbReference>